<dbReference type="Proteomes" id="UP000266298">
    <property type="component" value="Unassembled WGS sequence"/>
</dbReference>
<dbReference type="InterPro" id="IPR020841">
    <property type="entry name" value="PKS_Beta-ketoAc_synthase_dom"/>
</dbReference>
<dbReference type="InterPro" id="IPR032821">
    <property type="entry name" value="PKS_assoc"/>
</dbReference>
<name>A0A399NQE3_9MICO</name>
<dbReference type="EMBL" id="QWEC01000195">
    <property type="protein sequence ID" value="RII96383.1"/>
    <property type="molecule type" value="Genomic_DNA"/>
</dbReference>
<feature type="non-terminal residue" evidence="3">
    <location>
        <position position="540"/>
    </location>
</feature>
<dbReference type="InterPro" id="IPR016039">
    <property type="entry name" value="Thiolase-like"/>
</dbReference>
<dbReference type="Gene3D" id="3.40.47.10">
    <property type="match status" value="1"/>
</dbReference>
<dbReference type="InterPro" id="IPR052568">
    <property type="entry name" value="PKS-FAS_Synthase"/>
</dbReference>
<dbReference type="Pfam" id="PF00109">
    <property type="entry name" value="ketoacyl-synt"/>
    <property type="match status" value="1"/>
</dbReference>
<dbReference type="InterPro" id="IPR014030">
    <property type="entry name" value="Ketoacyl_synth_N"/>
</dbReference>
<dbReference type="RefSeq" id="WP_310648382.1">
    <property type="nucleotide sequence ID" value="NZ_QWEC01000195.1"/>
</dbReference>
<dbReference type="SUPFAM" id="SSF53901">
    <property type="entry name" value="Thiolase-like"/>
    <property type="match status" value="1"/>
</dbReference>
<evidence type="ECO:0000256" key="1">
    <source>
        <dbReference type="ARBA" id="ARBA00022679"/>
    </source>
</evidence>
<dbReference type="AlphaFoldDB" id="A0A399NQE3"/>
<reference evidence="3 4" key="1">
    <citation type="submission" date="2018-08" db="EMBL/GenBank/DDBJ databases">
        <title>Genome Sequence of Clavibacter michiganensis Subspecies type strains, and the Atypical Peach-Colored Strains Isolated from Tomato.</title>
        <authorList>
            <person name="Osdaghi E."/>
            <person name="Portier P."/>
            <person name="Briand M."/>
            <person name="Jacques M.-A."/>
        </authorList>
    </citation>
    <scope>NUCLEOTIDE SEQUENCE [LARGE SCALE GENOMIC DNA]</scope>
    <source>
        <strain evidence="3 4">CFBP 7493</strain>
    </source>
</reference>
<evidence type="ECO:0000259" key="2">
    <source>
        <dbReference type="PROSITE" id="PS52004"/>
    </source>
</evidence>
<evidence type="ECO:0000313" key="4">
    <source>
        <dbReference type="Proteomes" id="UP000266298"/>
    </source>
</evidence>
<dbReference type="SMART" id="SM00825">
    <property type="entry name" value="PKS_KS"/>
    <property type="match status" value="1"/>
</dbReference>
<dbReference type="InterPro" id="IPR014031">
    <property type="entry name" value="Ketoacyl_synth_C"/>
</dbReference>
<dbReference type="GO" id="GO:0004315">
    <property type="term" value="F:3-oxoacyl-[acyl-carrier-protein] synthase activity"/>
    <property type="evidence" value="ECO:0007669"/>
    <property type="project" value="InterPro"/>
</dbReference>
<dbReference type="InterPro" id="IPR018201">
    <property type="entry name" value="Ketoacyl_synth_AS"/>
</dbReference>
<keyword evidence="1" id="KW-0808">Transferase</keyword>
<dbReference type="CDD" id="cd00833">
    <property type="entry name" value="PKS"/>
    <property type="match status" value="1"/>
</dbReference>
<dbReference type="GO" id="GO:0006633">
    <property type="term" value="P:fatty acid biosynthetic process"/>
    <property type="evidence" value="ECO:0007669"/>
    <property type="project" value="InterPro"/>
</dbReference>
<dbReference type="PROSITE" id="PS00606">
    <property type="entry name" value="KS3_1"/>
    <property type="match status" value="1"/>
</dbReference>
<dbReference type="PANTHER" id="PTHR43074:SF1">
    <property type="entry name" value="BETA-KETOACYL SYNTHASE FAMILY PROTEIN-RELATED"/>
    <property type="match status" value="1"/>
</dbReference>
<protein>
    <submittedName>
        <fullName evidence="3">Type I polyketide synthase</fullName>
    </submittedName>
</protein>
<dbReference type="PROSITE" id="PS52004">
    <property type="entry name" value="KS3_2"/>
    <property type="match status" value="1"/>
</dbReference>
<proteinExistence type="predicted"/>
<dbReference type="Pfam" id="PF16197">
    <property type="entry name" value="KAsynt_C_assoc"/>
    <property type="match status" value="1"/>
</dbReference>
<dbReference type="PANTHER" id="PTHR43074">
    <property type="entry name" value="OMEGA-3 POLYUNSATURATED FATTY ACID SYNTHASE PFAB-RELATED"/>
    <property type="match status" value="1"/>
</dbReference>
<evidence type="ECO:0000313" key="3">
    <source>
        <dbReference type="EMBL" id="RII96383.1"/>
    </source>
</evidence>
<organism evidence="3 4">
    <name type="scientific">Clavibacter michiganensis</name>
    <dbReference type="NCBI Taxonomy" id="28447"/>
    <lineage>
        <taxon>Bacteria</taxon>
        <taxon>Bacillati</taxon>
        <taxon>Actinomycetota</taxon>
        <taxon>Actinomycetes</taxon>
        <taxon>Micrococcales</taxon>
        <taxon>Microbacteriaceae</taxon>
        <taxon>Clavibacter</taxon>
    </lineage>
</organism>
<gene>
    <name evidence="3" type="ORF">DZF96_11585</name>
</gene>
<sequence>MNENTDDAELDRRLARTPLAVVGISSLFPGSSDVEGFWNGIVDRVDSIRDIPEWHWDVDDHYSADRSAPDKTYAKRGGFIDPVPFHPIEFGIPPAQLDVTDVLQLLSLVVTRDVLEDARAEGSGWYDRERTGIVLGVTGANQLTQPLSARLQTPAVRRAARSIGLSEADADELARRFSAGFAPWEENSFPGMLGNVVAGRVANRFDLGGMNMTVDAACASSLGALRAAAAELVDHRADTMITGGCDAENTIFMYLCFSKTPAFSPTGDVRPFDASSDGTLIGEGIGMLALRRLDDAERDGNRIYSVIRGIGSASDGRYKSIYAPRASGQQLALRRAYEDADCSPASVSIIEAHGTGTAVGDATELSALAEVLADSGASESSIGIGSVKSQIGHTKAAAGAAGLIKLSLALQHRILPPTIKVEKPADSFTGSPLHVATRTRPWFRTPERPVRRAGLSAFGFGGTNFHIVLEEHPRSRELGNALDRPTVWLWTAPTAEELAAALDAGAAPTPSGTAISADAPRIAVVAITEAERDALLPAAA</sequence>
<dbReference type="Pfam" id="PF02801">
    <property type="entry name" value="Ketoacyl-synt_C"/>
    <property type="match status" value="1"/>
</dbReference>
<accession>A0A399NQE3</accession>
<comment type="caution">
    <text evidence="3">The sequence shown here is derived from an EMBL/GenBank/DDBJ whole genome shotgun (WGS) entry which is preliminary data.</text>
</comment>
<feature type="domain" description="Ketosynthase family 3 (KS3)" evidence="2">
    <location>
        <begin position="16"/>
        <end position="471"/>
    </location>
</feature>